<accession>A0ABD2Z3R6</accession>
<evidence type="ECO:0000256" key="1">
    <source>
        <dbReference type="SAM" id="MobiDB-lite"/>
    </source>
</evidence>
<evidence type="ECO:0000313" key="2">
    <source>
        <dbReference type="EMBL" id="KAL3512980.1"/>
    </source>
</evidence>
<protein>
    <submittedName>
        <fullName evidence="2">Uncharacterized protein</fullName>
    </submittedName>
</protein>
<name>A0ABD2Z3R6_9GENT</name>
<reference evidence="2 3" key="1">
    <citation type="submission" date="2024-11" db="EMBL/GenBank/DDBJ databases">
        <title>A near-complete genome assembly of Cinchona calisaya.</title>
        <authorList>
            <person name="Lian D.C."/>
            <person name="Zhao X.W."/>
            <person name="Wei L."/>
        </authorList>
    </citation>
    <scope>NUCLEOTIDE SEQUENCE [LARGE SCALE GENOMIC DNA]</scope>
    <source>
        <tissue evidence="2">Nenye</tissue>
    </source>
</reference>
<sequence length="72" mass="7965">MSALEELKDEFEPSFDAEKGFSSGSKLDPSDSYLDQGYCLLKDNTKWEAAAQARPKLKEVHVQKEPGCSLAV</sequence>
<organism evidence="2 3">
    <name type="scientific">Cinchona calisaya</name>
    <dbReference type="NCBI Taxonomy" id="153742"/>
    <lineage>
        <taxon>Eukaryota</taxon>
        <taxon>Viridiplantae</taxon>
        <taxon>Streptophyta</taxon>
        <taxon>Embryophyta</taxon>
        <taxon>Tracheophyta</taxon>
        <taxon>Spermatophyta</taxon>
        <taxon>Magnoliopsida</taxon>
        <taxon>eudicotyledons</taxon>
        <taxon>Gunneridae</taxon>
        <taxon>Pentapetalae</taxon>
        <taxon>asterids</taxon>
        <taxon>lamiids</taxon>
        <taxon>Gentianales</taxon>
        <taxon>Rubiaceae</taxon>
        <taxon>Cinchonoideae</taxon>
        <taxon>Cinchoneae</taxon>
        <taxon>Cinchona</taxon>
    </lineage>
</organism>
<evidence type="ECO:0000313" key="3">
    <source>
        <dbReference type="Proteomes" id="UP001630127"/>
    </source>
</evidence>
<feature type="region of interest" description="Disordered" evidence="1">
    <location>
        <begin position="1"/>
        <end position="30"/>
    </location>
</feature>
<gene>
    <name evidence="2" type="ORF">ACH5RR_025697</name>
</gene>
<dbReference type="Proteomes" id="UP001630127">
    <property type="component" value="Unassembled WGS sequence"/>
</dbReference>
<proteinExistence type="predicted"/>
<dbReference type="AlphaFoldDB" id="A0ABD2Z3R6"/>
<keyword evidence="3" id="KW-1185">Reference proteome</keyword>
<comment type="caution">
    <text evidence="2">The sequence shown here is derived from an EMBL/GenBank/DDBJ whole genome shotgun (WGS) entry which is preliminary data.</text>
</comment>
<dbReference type="EMBL" id="JBJUIK010000011">
    <property type="protein sequence ID" value="KAL3512980.1"/>
    <property type="molecule type" value="Genomic_DNA"/>
</dbReference>